<dbReference type="Pfam" id="PF00501">
    <property type="entry name" value="AMP-binding"/>
    <property type="match status" value="1"/>
</dbReference>
<evidence type="ECO:0000313" key="4">
    <source>
        <dbReference type="Proteomes" id="UP000190423"/>
    </source>
</evidence>
<feature type="domain" description="AMP-dependent synthetase/ligase" evidence="2">
    <location>
        <begin position="16"/>
        <end position="468"/>
    </location>
</feature>
<keyword evidence="4" id="KW-1185">Reference proteome</keyword>
<keyword evidence="1" id="KW-0812">Transmembrane</keyword>
<reference evidence="3 4" key="1">
    <citation type="submission" date="2017-02" db="EMBL/GenBank/DDBJ databases">
        <authorList>
            <person name="Peterson S.W."/>
        </authorList>
    </citation>
    <scope>NUCLEOTIDE SEQUENCE [LARGE SCALE GENOMIC DNA]</scope>
    <source>
        <strain evidence="3 4">ATCC BAA-908</strain>
    </source>
</reference>
<sequence length="644" mass="72287">MGVMCVMEQTLPKMLRKVAADYPEIPAQYSRKDDGNFKSVTFRELFDISLDFASGLLDIGVKRGEPVGLISDNREEWQQSDMGIMAIGAVDVPRGCDATLQDLEAILSITECKVCIAENPAQAKKILSLKEKLSHLKTIIVFDELNGAIKEEAEACGVKITCFSAVVKEGKKYRIEHKNLVEEELEKGNWDDLACIIFTSGTTGTPKGVELTHGNFLTQLDELPERIILNPGDRAVCVLPIWHVFERACEYVIIIQAASICYSKPIGSVLLADMAKLNPALLPAVPRVFEAVYDGITRKLRKTGGIVYALFRFFTAVAITHSRMQRKMFNRNPCFTRYYTVGWWFLFLIPWCLLWPLKLLGNLLVFRKIKSMLGKNFRAGVAGGGAYPPQIDEFFWAIGVNIVEGYGLTETAPVVSVRPISAPVFGNVGSPIRGVKARIVSPEDGFVLKRGQFGAIQIKGGTVMRGYYKRPDLTAKVMTVDGWFDTGDLGMMTIHDEIVIKGRKKDTIVLRGGENVEPVPLEMKLAESRFIKQAVVVGQDQRYLGALILVDEEEIRNYTAENGIQYDTYENLLKSEDIAKLYESEINSLVNSKNGFKMYERINKFALITKPFEIGVELSAKQEIMRYRMTEIYKEQIDKIFAEE</sequence>
<dbReference type="InterPro" id="IPR020845">
    <property type="entry name" value="AMP-binding_CS"/>
</dbReference>
<evidence type="ECO:0000259" key="2">
    <source>
        <dbReference type="Pfam" id="PF00501"/>
    </source>
</evidence>
<dbReference type="Pfam" id="PF23562">
    <property type="entry name" value="AMP-binding_C_3"/>
    <property type="match status" value="1"/>
</dbReference>
<name>A0A1T4JI01_TREPO</name>
<organism evidence="3 4">
    <name type="scientific">Treponema porcinum</name>
    <dbReference type="NCBI Taxonomy" id="261392"/>
    <lineage>
        <taxon>Bacteria</taxon>
        <taxon>Pseudomonadati</taxon>
        <taxon>Spirochaetota</taxon>
        <taxon>Spirochaetia</taxon>
        <taxon>Spirochaetales</taxon>
        <taxon>Treponemataceae</taxon>
        <taxon>Treponema</taxon>
    </lineage>
</organism>
<dbReference type="PROSITE" id="PS00455">
    <property type="entry name" value="AMP_BINDING"/>
    <property type="match status" value="1"/>
</dbReference>
<dbReference type="STRING" id="261392.SAMN02745149_00279"/>
<gene>
    <name evidence="3" type="ORF">SAMN02745149_00279</name>
</gene>
<dbReference type="InterPro" id="IPR052987">
    <property type="entry name" value="Chloroplast_AMP-bd_Enzymes"/>
</dbReference>
<dbReference type="PANTHER" id="PTHR43813:SF1">
    <property type="entry name" value="ACYL-ACTIVATING ENZYME 16, CHLOROPLASTIC-RELATED"/>
    <property type="match status" value="1"/>
</dbReference>
<protein>
    <submittedName>
        <fullName evidence="3">Long-chain acyl-CoA synthetase</fullName>
    </submittedName>
</protein>
<dbReference type="InterPro" id="IPR000873">
    <property type="entry name" value="AMP-dep_synth/lig_dom"/>
</dbReference>
<evidence type="ECO:0000256" key="1">
    <source>
        <dbReference type="SAM" id="Phobius"/>
    </source>
</evidence>
<dbReference type="AlphaFoldDB" id="A0A1T4JI01"/>
<keyword evidence="1" id="KW-1133">Transmembrane helix</keyword>
<dbReference type="PANTHER" id="PTHR43813">
    <property type="entry name" value="ACYL-ACTIVATING ENZYME 16, CHLOROPLASTIC-RELATED"/>
    <property type="match status" value="1"/>
</dbReference>
<keyword evidence="1" id="KW-0472">Membrane</keyword>
<dbReference type="SUPFAM" id="SSF56801">
    <property type="entry name" value="Acetyl-CoA synthetase-like"/>
    <property type="match status" value="1"/>
</dbReference>
<feature type="transmembrane region" description="Helical" evidence="1">
    <location>
        <begin position="344"/>
        <end position="366"/>
    </location>
</feature>
<proteinExistence type="predicted"/>
<accession>A0A1T4JI01</accession>
<dbReference type="Proteomes" id="UP000190423">
    <property type="component" value="Unassembled WGS sequence"/>
</dbReference>
<feature type="transmembrane region" description="Helical" evidence="1">
    <location>
        <begin position="306"/>
        <end position="324"/>
    </location>
</feature>
<dbReference type="Gene3D" id="3.40.50.12780">
    <property type="entry name" value="N-terminal domain of ligase-like"/>
    <property type="match status" value="2"/>
</dbReference>
<dbReference type="EMBL" id="FUWG01000002">
    <property type="protein sequence ID" value="SJZ29800.1"/>
    <property type="molecule type" value="Genomic_DNA"/>
</dbReference>
<evidence type="ECO:0000313" key="3">
    <source>
        <dbReference type="EMBL" id="SJZ29800.1"/>
    </source>
</evidence>
<dbReference type="InterPro" id="IPR042099">
    <property type="entry name" value="ANL_N_sf"/>
</dbReference>